<keyword evidence="8" id="KW-1185">Reference proteome</keyword>
<feature type="domain" description="RNA polymerase sigma-70 region 2" evidence="5">
    <location>
        <begin position="4"/>
        <end position="68"/>
    </location>
</feature>
<evidence type="ECO:0000259" key="5">
    <source>
        <dbReference type="Pfam" id="PF04542"/>
    </source>
</evidence>
<dbReference type="Gene3D" id="1.10.1740.10">
    <property type="match status" value="1"/>
</dbReference>
<sequence>MAAHAYYKELLNFCARTLKDRDSAADLVQEAYVRLFGVQQSGTQVADQRALLFRTARNLLTDEYRREQVRSHQSLEALDEAQQPLAPRHLQPEEVLAFSQYARAVYLAIESLPPRCREAFVLNRFDGLSHQQVAAHMGISRNMVAQHVIRAVLVCKACDDRFHGRAAASAPAGHGADTKVQRP</sequence>
<dbReference type="InterPro" id="IPR013324">
    <property type="entry name" value="RNA_pol_sigma_r3/r4-like"/>
</dbReference>
<keyword evidence="3" id="KW-0731">Sigma factor</keyword>
<dbReference type="RefSeq" id="WP_260719383.1">
    <property type="nucleotide sequence ID" value="NZ_CP104377.1"/>
</dbReference>
<dbReference type="InterPro" id="IPR007627">
    <property type="entry name" value="RNA_pol_sigma70_r2"/>
</dbReference>
<dbReference type="SUPFAM" id="SSF88659">
    <property type="entry name" value="Sigma3 and sigma4 domains of RNA polymerase sigma factors"/>
    <property type="match status" value="1"/>
</dbReference>
<dbReference type="Pfam" id="PF08281">
    <property type="entry name" value="Sigma70_r4_2"/>
    <property type="match status" value="1"/>
</dbReference>
<dbReference type="InterPro" id="IPR013325">
    <property type="entry name" value="RNA_pol_sigma_r2"/>
</dbReference>
<dbReference type="InterPro" id="IPR039425">
    <property type="entry name" value="RNA_pol_sigma-70-like"/>
</dbReference>
<protein>
    <submittedName>
        <fullName evidence="7">Sigma-70 family RNA polymerase sigma factor</fullName>
    </submittedName>
</protein>
<dbReference type="InterPro" id="IPR013249">
    <property type="entry name" value="RNA_pol_sigma70_r4_t2"/>
</dbReference>
<proteinExistence type="inferred from homology"/>
<dbReference type="Proteomes" id="UP001058290">
    <property type="component" value="Chromosome"/>
</dbReference>
<dbReference type="PANTHER" id="PTHR43133:SF63">
    <property type="entry name" value="RNA POLYMERASE SIGMA FACTOR FECI-RELATED"/>
    <property type="match status" value="1"/>
</dbReference>
<evidence type="ECO:0000256" key="4">
    <source>
        <dbReference type="ARBA" id="ARBA00023163"/>
    </source>
</evidence>
<dbReference type="PANTHER" id="PTHR43133">
    <property type="entry name" value="RNA POLYMERASE ECF-TYPE SIGMA FACTO"/>
    <property type="match status" value="1"/>
</dbReference>
<evidence type="ECO:0000313" key="8">
    <source>
        <dbReference type="Proteomes" id="UP001058290"/>
    </source>
</evidence>
<evidence type="ECO:0000313" key="7">
    <source>
        <dbReference type="EMBL" id="UXC19043.1"/>
    </source>
</evidence>
<reference evidence="7" key="1">
    <citation type="submission" date="2022-09" db="EMBL/GenBank/DDBJ databases">
        <title>Bacterial diversity in gut of crayfish and pufferfish.</title>
        <authorList>
            <person name="Huang Y."/>
        </authorList>
    </citation>
    <scope>NUCLEOTIDE SEQUENCE</scope>
    <source>
        <strain evidence="7">PR12</strain>
    </source>
</reference>
<feature type="domain" description="RNA polymerase sigma factor 70 region 4 type 2" evidence="6">
    <location>
        <begin position="103"/>
        <end position="152"/>
    </location>
</feature>
<comment type="similarity">
    <text evidence="1">Belongs to the sigma-70 factor family. ECF subfamily.</text>
</comment>
<dbReference type="NCBIfam" id="TIGR02937">
    <property type="entry name" value="sigma70-ECF"/>
    <property type="match status" value="1"/>
</dbReference>
<evidence type="ECO:0000256" key="1">
    <source>
        <dbReference type="ARBA" id="ARBA00010641"/>
    </source>
</evidence>
<dbReference type="Pfam" id="PF04542">
    <property type="entry name" value="Sigma70_r2"/>
    <property type="match status" value="1"/>
</dbReference>
<dbReference type="SUPFAM" id="SSF88946">
    <property type="entry name" value="Sigma2 domain of RNA polymerase sigma factors"/>
    <property type="match status" value="1"/>
</dbReference>
<evidence type="ECO:0000256" key="2">
    <source>
        <dbReference type="ARBA" id="ARBA00023015"/>
    </source>
</evidence>
<organism evidence="7 8">
    <name type="scientific">Comamonas squillarum</name>
    <dbReference type="NCBI Taxonomy" id="2977320"/>
    <lineage>
        <taxon>Bacteria</taxon>
        <taxon>Pseudomonadati</taxon>
        <taxon>Pseudomonadota</taxon>
        <taxon>Betaproteobacteria</taxon>
        <taxon>Burkholderiales</taxon>
        <taxon>Comamonadaceae</taxon>
        <taxon>Comamonas</taxon>
    </lineage>
</organism>
<dbReference type="InterPro" id="IPR036388">
    <property type="entry name" value="WH-like_DNA-bd_sf"/>
</dbReference>
<dbReference type="InterPro" id="IPR014284">
    <property type="entry name" value="RNA_pol_sigma-70_dom"/>
</dbReference>
<evidence type="ECO:0000259" key="6">
    <source>
        <dbReference type="Pfam" id="PF08281"/>
    </source>
</evidence>
<dbReference type="Gene3D" id="1.10.10.10">
    <property type="entry name" value="Winged helix-like DNA-binding domain superfamily/Winged helix DNA-binding domain"/>
    <property type="match status" value="1"/>
</dbReference>
<keyword evidence="2" id="KW-0805">Transcription regulation</keyword>
<dbReference type="EMBL" id="CP104377">
    <property type="protein sequence ID" value="UXC19043.1"/>
    <property type="molecule type" value="Genomic_DNA"/>
</dbReference>
<evidence type="ECO:0000256" key="3">
    <source>
        <dbReference type="ARBA" id="ARBA00023082"/>
    </source>
</evidence>
<gene>
    <name evidence="7" type="ORF">N4T19_02645</name>
</gene>
<name>A0ABY5ZYG5_9BURK</name>
<accession>A0ABY5ZYG5</accession>
<keyword evidence="4" id="KW-0804">Transcription</keyword>